<gene>
    <name evidence="1" type="ORF">EZJ44_06655</name>
</gene>
<dbReference type="RefSeq" id="WP_131281592.1">
    <property type="nucleotide sequence ID" value="NZ_JBHSLR010000002.1"/>
</dbReference>
<dbReference type="OrthoDB" id="3710927at2"/>
<dbReference type="Proteomes" id="UP000293036">
    <property type="component" value="Unassembled WGS sequence"/>
</dbReference>
<accession>A0A4Q9UZ96</accession>
<organism evidence="1 2">
    <name type="scientific">Arcanobacterium bovis</name>
    <dbReference type="NCBI Taxonomy" id="2529275"/>
    <lineage>
        <taxon>Bacteria</taxon>
        <taxon>Bacillati</taxon>
        <taxon>Actinomycetota</taxon>
        <taxon>Actinomycetes</taxon>
        <taxon>Actinomycetales</taxon>
        <taxon>Actinomycetaceae</taxon>
        <taxon>Arcanobacterium</taxon>
    </lineage>
</organism>
<protein>
    <submittedName>
        <fullName evidence="1">CopG family transcriptional regulator</fullName>
    </submittedName>
</protein>
<proteinExistence type="predicted"/>
<name>A0A4Q9UZ96_9ACTO</name>
<keyword evidence="2" id="KW-1185">Reference proteome</keyword>
<sequence>MDYVAASGEKFTDADILQWAQDAENGFPDYDFEPVDGRPWEVKTEPMVTKTIRVPVSLWNRIEQQARARGVSVSEMAREKLRA</sequence>
<reference evidence="1 2" key="1">
    <citation type="submission" date="2019-02" db="EMBL/GenBank/DDBJ databases">
        <title>Arcanobacterium bovis sp. nov., isolated from the milk of a cow with mastitis.</title>
        <authorList>
            <person name="Sammra O."/>
            <person name="Foster G."/>
            <person name="Hassan A."/>
            <person name="Alssahen M."/>
            <person name="Laemmler C."/>
            <person name="Borowiak M."/>
            <person name="Malorny B."/>
            <person name="Abdulmawjood A."/>
        </authorList>
    </citation>
    <scope>NUCLEOTIDE SEQUENCE [LARGE SCALE GENOMIC DNA]</scope>
    <source>
        <strain evidence="1 2">C605018/01/1</strain>
    </source>
</reference>
<evidence type="ECO:0000313" key="2">
    <source>
        <dbReference type="Proteomes" id="UP000293036"/>
    </source>
</evidence>
<dbReference type="AlphaFoldDB" id="A0A4Q9UZ96"/>
<dbReference type="EMBL" id="SJDT01000005">
    <property type="protein sequence ID" value="TBW20991.1"/>
    <property type="molecule type" value="Genomic_DNA"/>
</dbReference>
<evidence type="ECO:0000313" key="1">
    <source>
        <dbReference type="EMBL" id="TBW20991.1"/>
    </source>
</evidence>
<comment type="caution">
    <text evidence="1">The sequence shown here is derived from an EMBL/GenBank/DDBJ whole genome shotgun (WGS) entry which is preliminary data.</text>
</comment>